<dbReference type="Pfam" id="PF22788">
    <property type="entry name" value="COP9_hel_rpt"/>
    <property type="match status" value="1"/>
</dbReference>
<dbReference type="PANTHER" id="PTHR10758">
    <property type="entry name" value="26S PROTEASOME NON-ATPASE REGULATORY SUBUNIT 3/COP9 SIGNALOSOME COMPLEX SUBUNIT 3"/>
    <property type="match status" value="1"/>
</dbReference>
<accession>A0A9P7GMP1</accession>
<keyword evidence="4" id="KW-1185">Reference proteome</keyword>
<dbReference type="InterPro" id="IPR050756">
    <property type="entry name" value="CSN3"/>
</dbReference>
<dbReference type="InterPro" id="IPR055089">
    <property type="entry name" value="COP9_N"/>
</dbReference>
<sequence>MAPNPTESLDSILQQITTSNNAAALNHTLRNALPKESRDTILASVLGSGQDPLCVLDVRQNTLGVLYILAARVTTPNATPPPWSLILQFCQCFIPSHARLAPDRVTALARGIVTFANSMGSPKSAIPPLSNLVQRFPPDASYLTPLHPILALACTSTSTPDALLPHLATPITTIDLSLTPELTYTDNLVFHYLAGIALASLGRYGEAEEMFDIVVGAPGIVPSALQVEAAKKLWLVGLIGRGVVPAFPKYTNSFIPRLLKTTPYSAFVAAYPHKRELLSDIIQREATLFATEKNTGLLQRALARAPRWALKKLTATYVTLGLADIGRAVGIESEDAVRSLVLSMIETDDIAAQISADGTVTFMDVAPKFTQAQVEEVLAQVQDQTAALRDLEREVGRSKEFLSKAVKSREEAHWLGPSDEDAFSLNAAGVWAEDAIFS</sequence>
<dbReference type="GO" id="GO:0006511">
    <property type="term" value="P:ubiquitin-dependent protein catabolic process"/>
    <property type="evidence" value="ECO:0007669"/>
    <property type="project" value="TreeGrafter"/>
</dbReference>
<comment type="caution">
    <text evidence="3">The sequence shown here is derived from an EMBL/GenBank/DDBJ whole genome shotgun (WGS) entry which is preliminary data.</text>
</comment>
<evidence type="ECO:0000313" key="4">
    <source>
        <dbReference type="Proteomes" id="UP000717328"/>
    </source>
</evidence>
<name>A0A9P7GMP1_9AGAR</name>
<gene>
    <name evidence="3" type="ORF">H0H81_002140</name>
</gene>
<dbReference type="AlphaFoldDB" id="A0A9P7GMP1"/>
<evidence type="ECO:0000256" key="1">
    <source>
        <dbReference type="ARBA" id="ARBA00022490"/>
    </source>
</evidence>
<dbReference type="EMBL" id="JABCKI010000720">
    <property type="protein sequence ID" value="KAG5649762.1"/>
    <property type="molecule type" value="Genomic_DNA"/>
</dbReference>
<evidence type="ECO:0000313" key="3">
    <source>
        <dbReference type="EMBL" id="KAG5649762.1"/>
    </source>
</evidence>
<dbReference type="Proteomes" id="UP000717328">
    <property type="component" value="Unassembled WGS sequence"/>
</dbReference>
<dbReference type="OrthoDB" id="29061at2759"/>
<organism evidence="3 4">
    <name type="scientific">Sphagnurus paluster</name>
    <dbReference type="NCBI Taxonomy" id="117069"/>
    <lineage>
        <taxon>Eukaryota</taxon>
        <taxon>Fungi</taxon>
        <taxon>Dikarya</taxon>
        <taxon>Basidiomycota</taxon>
        <taxon>Agaricomycotina</taxon>
        <taxon>Agaricomycetes</taxon>
        <taxon>Agaricomycetidae</taxon>
        <taxon>Agaricales</taxon>
        <taxon>Tricholomatineae</taxon>
        <taxon>Lyophyllaceae</taxon>
        <taxon>Sphagnurus</taxon>
    </lineage>
</organism>
<protein>
    <recommendedName>
        <fullName evidence="2">COP9 signalosome complex subunit 3 N-terminal helical repeats domain-containing protein</fullName>
    </recommendedName>
</protein>
<dbReference type="GO" id="GO:0008180">
    <property type="term" value="C:COP9 signalosome"/>
    <property type="evidence" value="ECO:0007669"/>
    <property type="project" value="TreeGrafter"/>
</dbReference>
<dbReference type="PANTHER" id="PTHR10758:SF1">
    <property type="entry name" value="COP9 SIGNALOSOME COMPLEX SUBUNIT 3"/>
    <property type="match status" value="1"/>
</dbReference>
<reference evidence="3" key="1">
    <citation type="submission" date="2021-02" db="EMBL/GenBank/DDBJ databases">
        <authorList>
            <person name="Nieuwenhuis M."/>
            <person name="Van De Peppel L.J.J."/>
        </authorList>
    </citation>
    <scope>NUCLEOTIDE SEQUENCE</scope>
    <source>
        <strain evidence="3">D49</strain>
    </source>
</reference>
<evidence type="ECO:0000259" key="2">
    <source>
        <dbReference type="Pfam" id="PF22788"/>
    </source>
</evidence>
<proteinExistence type="predicted"/>
<reference evidence="3" key="2">
    <citation type="submission" date="2021-10" db="EMBL/GenBank/DDBJ databases">
        <title>Phylogenomics reveals ancestral predisposition of the termite-cultivated fungus Termitomyces towards a domesticated lifestyle.</title>
        <authorList>
            <person name="Auxier B."/>
            <person name="Grum-Grzhimaylo A."/>
            <person name="Cardenas M.E."/>
            <person name="Lodge J.D."/>
            <person name="Laessoe T."/>
            <person name="Pedersen O."/>
            <person name="Smith M.E."/>
            <person name="Kuyper T.W."/>
            <person name="Franco-Molano E.A."/>
            <person name="Baroni T.J."/>
            <person name="Aanen D.K."/>
        </authorList>
    </citation>
    <scope>NUCLEOTIDE SEQUENCE</scope>
    <source>
        <strain evidence="3">D49</strain>
    </source>
</reference>
<feature type="domain" description="COP9 signalosome complex subunit 3 N-terminal helical repeats" evidence="2">
    <location>
        <begin position="43"/>
        <end position="253"/>
    </location>
</feature>
<keyword evidence="1" id="KW-0963">Cytoplasm</keyword>